<feature type="domain" description="HD" evidence="13">
    <location>
        <begin position="267"/>
        <end position="383"/>
    </location>
</feature>
<dbReference type="PANTHER" id="PTHR47545:SF1">
    <property type="entry name" value="MULTIFUNCTIONAL CCA PROTEIN"/>
    <property type="match status" value="1"/>
</dbReference>
<gene>
    <name evidence="15" type="ORF">COU08_00270</name>
</gene>
<dbReference type="InterPro" id="IPR050124">
    <property type="entry name" value="tRNA_CCA-adding_enzyme"/>
</dbReference>
<evidence type="ECO:0000256" key="7">
    <source>
        <dbReference type="ARBA" id="ARBA00022800"/>
    </source>
</evidence>
<dbReference type="PANTHER" id="PTHR47545">
    <property type="entry name" value="MULTIFUNCTIONAL CCA PROTEIN"/>
    <property type="match status" value="1"/>
</dbReference>
<keyword evidence="6" id="KW-0547">Nucleotide-binding</keyword>
<proteinExistence type="inferred from homology"/>
<dbReference type="InterPro" id="IPR002646">
    <property type="entry name" value="PolA_pol_head_dom"/>
</dbReference>
<dbReference type="GO" id="GO:0003723">
    <property type="term" value="F:RNA binding"/>
    <property type="evidence" value="ECO:0007669"/>
    <property type="project" value="UniProtKB-KW"/>
</dbReference>
<accession>A0A2M6WJ95</accession>
<keyword evidence="9" id="KW-0460">Magnesium</keyword>
<dbReference type="GO" id="GO:0046872">
    <property type="term" value="F:metal ion binding"/>
    <property type="evidence" value="ECO:0007669"/>
    <property type="project" value="UniProtKB-KW"/>
</dbReference>
<dbReference type="GO" id="GO:0005524">
    <property type="term" value="F:ATP binding"/>
    <property type="evidence" value="ECO:0007669"/>
    <property type="project" value="UniProtKB-KW"/>
</dbReference>
<organism evidence="15 16">
    <name type="scientific">Candidatus Harrisonbacteria bacterium CG10_big_fil_rev_8_21_14_0_10_42_17</name>
    <dbReference type="NCBI Taxonomy" id="1974584"/>
    <lineage>
        <taxon>Bacteria</taxon>
        <taxon>Candidatus Harrisoniibacteriota</taxon>
    </lineage>
</organism>
<evidence type="ECO:0000256" key="4">
    <source>
        <dbReference type="ARBA" id="ARBA00022695"/>
    </source>
</evidence>
<keyword evidence="10 11" id="KW-0694">RNA-binding</keyword>
<evidence type="ECO:0000256" key="2">
    <source>
        <dbReference type="ARBA" id="ARBA00022679"/>
    </source>
</evidence>
<name>A0A2M6WJ95_9BACT</name>
<dbReference type="InterPro" id="IPR006674">
    <property type="entry name" value="HD_domain"/>
</dbReference>
<evidence type="ECO:0000256" key="9">
    <source>
        <dbReference type="ARBA" id="ARBA00022842"/>
    </source>
</evidence>
<dbReference type="Gene3D" id="1.10.246.80">
    <property type="match status" value="1"/>
</dbReference>
<evidence type="ECO:0000256" key="10">
    <source>
        <dbReference type="ARBA" id="ARBA00022884"/>
    </source>
</evidence>
<keyword evidence="3" id="KW-0819">tRNA processing</keyword>
<evidence type="ECO:0000256" key="3">
    <source>
        <dbReference type="ARBA" id="ARBA00022694"/>
    </source>
</evidence>
<dbReference type="Pfam" id="PF01743">
    <property type="entry name" value="PolyA_pol"/>
    <property type="match status" value="1"/>
</dbReference>
<dbReference type="Gene3D" id="3.30.460.10">
    <property type="entry name" value="Beta Polymerase, domain 2"/>
    <property type="match status" value="1"/>
</dbReference>
<keyword evidence="7" id="KW-0692">RNA repair</keyword>
<feature type="domain" description="tRNA nucleotidyltransferase/poly(A) polymerase RNA and SrmB- binding" evidence="14">
    <location>
        <begin position="192"/>
        <end position="252"/>
    </location>
</feature>
<keyword evidence="5" id="KW-0479">Metal-binding</keyword>
<dbReference type="InterPro" id="IPR032828">
    <property type="entry name" value="PolyA_RNA-bd"/>
</dbReference>
<evidence type="ECO:0000256" key="1">
    <source>
        <dbReference type="ARBA" id="ARBA00001946"/>
    </source>
</evidence>
<dbReference type="CDD" id="cd05398">
    <property type="entry name" value="NT_ClassII-CCAase"/>
    <property type="match status" value="1"/>
</dbReference>
<dbReference type="AlphaFoldDB" id="A0A2M6WJ95"/>
<evidence type="ECO:0000313" key="16">
    <source>
        <dbReference type="Proteomes" id="UP000228635"/>
    </source>
</evidence>
<keyword evidence="2 11" id="KW-0808">Transferase</keyword>
<evidence type="ECO:0000259" key="12">
    <source>
        <dbReference type="Pfam" id="PF01743"/>
    </source>
</evidence>
<evidence type="ECO:0000313" key="15">
    <source>
        <dbReference type="EMBL" id="PIT92843.1"/>
    </source>
</evidence>
<protein>
    <recommendedName>
        <fullName evidence="17">HD domain-containing protein</fullName>
    </recommendedName>
</protein>
<evidence type="ECO:0000256" key="8">
    <source>
        <dbReference type="ARBA" id="ARBA00022840"/>
    </source>
</evidence>
<comment type="caution">
    <text evidence="15">The sequence shown here is derived from an EMBL/GenBank/DDBJ whole genome shotgun (WGS) entry which is preliminary data.</text>
</comment>
<dbReference type="EMBL" id="PFBA01000004">
    <property type="protein sequence ID" value="PIT92843.1"/>
    <property type="molecule type" value="Genomic_DNA"/>
</dbReference>
<evidence type="ECO:0000256" key="11">
    <source>
        <dbReference type="RuleBase" id="RU003953"/>
    </source>
</evidence>
<comment type="similarity">
    <text evidence="11">Belongs to the tRNA nucleotidyltransferase/poly(A) polymerase family.</text>
</comment>
<keyword evidence="8" id="KW-0067">ATP-binding</keyword>
<evidence type="ECO:0000256" key="6">
    <source>
        <dbReference type="ARBA" id="ARBA00022741"/>
    </source>
</evidence>
<dbReference type="Pfam" id="PF12627">
    <property type="entry name" value="PolyA_pol_RNAbd"/>
    <property type="match status" value="1"/>
</dbReference>
<dbReference type="GO" id="GO:0042245">
    <property type="term" value="P:RNA repair"/>
    <property type="evidence" value="ECO:0007669"/>
    <property type="project" value="UniProtKB-KW"/>
</dbReference>
<evidence type="ECO:0000256" key="5">
    <source>
        <dbReference type="ARBA" id="ARBA00022723"/>
    </source>
</evidence>
<feature type="domain" description="Poly A polymerase head" evidence="12">
    <location>
        <begin position="21"/>
        <end position="165"/>
    </location>
</feature>
<dbReference type="InterPro" id="IPR006675">
    <property type="entry name" value="HDIG_dom"/>
</dbReference>
<dbReference type="Gene3D" id="1.10.3090.10">
    <property type="entry name" value="cca-adding enzyme, domain 2"/>
    <property type="match status" value="1"/>
</dbReference>
<dbReference type="SUPFAM" id="SSF81301">
    <property type="entry name" value="Nucleotidyltransferase"/>
    <property type="match status" value="1"/>
</dbReference>
<evidence type="ECO:0000259" key="14">
    <source>
        <dbReference type="Pfam" id="PF12627"/>
    </source>
</evidence>
<dbReference type="NCBIfam" id="TIGR00277">
    <property type="entry name" value="HDIG"/>
    <property type="match status" value="1"/>
</dbReference>
<dbReference type="GO" id="GO:0008033">
    <property type="term" value="P:tRNA processing"/>
    <property type="evidence" value="ECO:0007669"/>
    <property type="project" value="UniProtKB-KW"/>
</dbReference>
<dbReference type="SUPFAM" id="SSF81891">
    <property type="entry name" value="Poly A polymerase C-terminal region-like"/>
    <property type="match status" value="1"/>
</dbReference>
<comment type="cofactor">
    <cofactor evidence="1">
        <name>Mg(2+)</name>
        <dbReference type="ChEBI" id="CHEBI:18420"/>
    </cofactor>
</comment>
<dbReference type="InterPro" id="IPR043519">
    <property type="entry name" value="NT_sf"/>
</dbReference>
<dbReference type="Pfam" id="PF01966">
    <property type="entry name" value="HD"/>
    <property type="match status" value="1"/>
</dbReference>
<keyword evidence="4" id="KW-0548">Nucleotidyltransferase</keyword>
<evidence type="ECO:0008006" key="17">
    <source>
        <dbReference type="Google" id="ProtNLM"/>
    </source>
</evidence>
<reference evidence="16" key="1">
    <citation type="submission" date="2017-09" db="EMBL/GenBank/DDBJ databases">
        <title>Depth-based differentiation of microbial function through sediment-hosted aquifers and enrichment of novel symbionts in the deep terrestrial subsurface.</title>
        <authorList>
            <person name="Probst A.J."/>
            <person name="Ladd B."/>
            <person name="Jarett J.K."/>
            <person name="Geller-Mcgrath D.E."/>
            <person name="Sieber C.M.K."/>
            <person name="Emerson J.B."/>
            <person name="Anantharaman K."/>
            <person name="Thomas B.C."/>
            <person name="Malmstrom R."/>
            <person name="Stieglmeier M."/>
            <person name="Klingl A."/>
            <person name="Woyke T."/>
            <person name="Ryan C.M."/>
            <person name="Banfield J.F."/>
        </authorList>
    </citation>
    <scope>NUCLEOTIDE SEQUENCE [LARGE SCALE GENOMIC DNA]</scope>
</reference>
<sequence>MSVPKEVLQVGSVLQTAGFDAYLVGGCVRDLLLKNPPAGGPADWDVATNALPEEVQNLFSSFVKTMEDKPATVYENQFGTVGVKTDSEDPRLKVIEVTTYRIEGKYTDKRHPDDITFAKTIEEDLSRRDFTINAIAAECSISNSQFSTIVDPYDGQIDLKKKLIRTVGKPHDRFNEDALRLMRAVRFSAQLGFSIAPETLKALRSDANLLEAVSKERIQDEFSKLLMTTRGHEGVRLMQTLGLLRCVLPELEEGVGVGQNKHHVFDVFEHNVRALQYAVEHDFSLELRLASLLHDVAKPKTKRGRGEDSTFYGHQVVGERMAVKALDRLKYPKKIIEHVGLLIREHMFVYDPEAVSEAGVRRLIRRVGKENVDDLIKLREADRIGSGVPKAQPYRLRYLKAMIEKVQKDPVHPKMLTVKGDMIMSILKIDPGPRVGMILAILLEEVLDDPSLNDKHVLTKRVKELGVCSDEELSVLAQKAKQSAVGAQKRIDDEIKKKYFVK</sequence>
<dbReference type="GO" id="GO:0016779">
    <property type="term" value="F:nucleotidyltransferase activity"/>
    <property type="evidence" value="ECO:0007669"/>
    <property type="project" value="UniProtKB-KW"/>
</dbReference>
<evidence type="ECO:0000259" key="13">
    <source>
        <dbReference type="Pfam" id="PF01966"/>
    </source>
</evidence>
<dbReference type="Proteomes" id="UP000228635">
    <property type="component" value="Unassembled WGS sequence"/>
</dbReference>